<gene>
    <name evidence="2" type="ORF">TRITD_1Bv1G194040</name>
</gene>
<evidence type="ECO:0000313" key="3">
    <source>
        <dbReference type="Proteomes" id="UP000324705"/>
    </source>
</evidence>
<dbReference type="InterPro" id="IPR053772">
    <property type="entry name" value="At1g61320/At1g61330-like"/>
</dbReference>
<keyword evidence="3" id="KW-1185">Reference proteome</keyword>
<dbReference type="Pfam" id="PF23622">
    <property type="entry name" value="LRR_At1g61320_AtMIF1"/>
    <property type="match status" value="1"/>
</dbReference>
<dbReference type="Proteomes" id="UP000324705">
    <property type="component" value="Chromosome 1B"/>
</dbReference>
<accession>A0A9R0VC04</accession>
<proteinExistence type="predicted"/>
<evidence type="ECO:0000259" key="1">
    <source>
        <dbReference type="Pfam" id="PF23622"/>
    </source>
</evidence>
<name>A0A9R0VC04_TRITD</name>
<sequence>MEPCGPDSLCYDFPSSLLLLTPAAMALEQLHLRSGCWRWPWQDNKYYYVELTSLVLDTVRITSQDLERFLYSCHKLQRLELNYCDDLVYVKMPPRPRQRGFKFLALRHCRSVKTVDVSDSGVASLTFDTINRGPSILGSTVAPAPNVTRASFHILANPVAPAAAGVFETTSLARLMPGLESLSLRVTMLVKVVTSPASTWKYRHLKRLDLWMILDGKSRQRNDFIFLHRFLDAAPALESLSLHLMSSAPAFDASRMPPGDVEKRLHLSLKTVTITGFDAHLASLELLLYILENARPLERLSLDPAWYDVDSQMPQMMPPDVTRQRARKAITRHIAPRISQHVALQVL</sequence>
<dbReference type="Gramene" id="TRITD1Bv1G194040.1">
    <property type="protein sequence ID" value="TRITD1Bv1G194040.1"/>
    <property type="gene ID" value="TRITD1Bv1G194040"/>
</dbReference>
<dbReference type="InterPro" id="IPR032675">
    <property type="entry name" value="LRR_dom_sf"/>
</dbReference>
<protein>
    <recommendedName>
        <fullName evidence="1">At1g61320/AtMIF1 LRR domain-containing protein</fullName>
    </recommendedName>
</protein>
<organism evidence="2 3">
    <name type="scientific">Triticum turgidum subsp. durum</name>
    <name type="common">Durum wheat</name>
    <name type="synonym">Triticum durum</name>
    <dbReference type="NCBI Taxonomy" id="4567"/>
    <lineage>
        <taxon>Eukaryota</taxon>
        <taxon>Viridiplantae</taxon>
        <taxon>Streptophyta</taxon>
        <taxon>Embryophyta</taxon>
        <taxon>Tracheophyta</taxon>
        <taxon>Spermatophyta</taxon>
        <taxon>Magnoliopsida</taxon>
        <taxon>Liliopsida</taxon>
        <taxon>Poales</taxon>
        <taxon>Poaceae</taxon>
        <taxon>BOP clade</taxon>
        <taxon>Pooideae</taxon>
        <taxon>Triticodae</taxon>
        <taxon>Triticeae</taxon>
        <taxon>Triticinae</taxon>
        <taxon>Triticum</taxon>
    </lineage>
</organism>
<dbReference type="Gene3D" id="3.80.10.10">
    <property type="entry name" value="Ribonuclease Inhibitor"/>
    <property type="match status" value="1"/>
</dbReference>
<dbReference type="SUPFAM" id="SSF52047">
    <property type="entry name" value="RNI-like"/>
    <property type="match status" value="1"/>
</dbReference>
<dbReference type="PANTHER" id="PTHR34145">
    <property type="entry name" value="OS02G0105600 PROTEIN"/>
    <property type="match status" value="1"/>
</dbReference>
<dbReference type="PANTHER" id="PTHR34145:SF29">
    <property type="entry name" value="F-BOX DOMAIN-CONTAINING PROTEIN"/>
    <property type="match status" value="1"/>
</dbReference>
<dbReference type="EMBL" id="LT934112">
    <property type="protein sequence ID" value="VAH21740.1"/>
    <property type="molecule type" value="Genomic_DNA"/>
</dbReference>
<reference evidence="2 3" key="1">
    <citation type="submission" date="2017-09" db="EMBL/GenBank/DDBJ databases">
        <authorList>
            <consortium name="International Durum Wheat Genome Sequencing Consortium (IDWGSC)"/>
            <person name="Milanesi L."/>
        </authorList>
    </citation>
    <scope>NUCLEOTIDE SEQUENCE [LARGE SCALE GENOMIC DNA]</scope>
    <source>
        <strain evidence="3">cv. Svevo</strain>
    </source>
</reference>
<evidence type="ECO:0000313" key="2">
    <source>
        <dbReference type="EMBL" id="VAH21740.1"/>
    </source>
</evidence>
<feature type="domain" description="At1g61320/AtMIF1 LRR" evidence="1">
    <location>
        <begin position="10"/>
        <end position="347"/>
    </location>
</feature>
<dbReference type="InterPro" id="IPR055357">
    <property type="entry name" value="LRR_At1g61320_AtMIF1"/>
</dbReference>
<dbReference type="AlphaFoldDB" id="A0A9R0VC04"/>